<sequence>MNKLMFVAMVIDPRYQLKYLNYCLPNVYESDVVKDVAESVNIYFYRLYDFYKLQHNPSNQIGHSTNDLKQSNNVTMEVHNDEEVDPWITFCSLREEESSMEVENDLTSYLSDKDVVDKDEFDIMHWWKMNGYKYLIQTKIVRDVLAVPISTVASESAFSTGGRILDSFRSSLIPRTVKTLIYMQNWIRDGSVLLDLDHPQLEELETYENIETGNPSSSIILD</sequence>
<dbReference type="AlphaFoldDB" id="A0A5A7UYL3"/>
<protein>
    <submittedName>
        <fullName evidence="3">Zinc finger BED domain-containing protein RICESLEEPER 2-like isoform X2</fullName>
    </submittedName>
</protein>
<evidence type="ECO:0000313" key="6">
    <source>
        <dbReference type="Proteomes" id="UP000321947"/>
    </source>
</evidence>
<dbReference type="SUPFAM" id="SSF53098">
    <property type="entry name" value="Ribonuclease H-like"/>
    <property type="match status" value="1"/>
</dbReference>
<comment type="caution">
    <text evidence="3">The sequence shown here is derived from an EMBL/GenBank/DDBJ whole genome shotgun (WGS) entry which is preliminary data.</text>
</comment>
<evidence type="ECO:0000313" key="3">
    <source>
        <dbReference type="EMBL" id="KAA0060144.1"/>
    </source>
</evidence>
<dbReference type="Proteomes" id="UP000321393">
    <property type="component" value="Unassembled WGS sequence"/>
</dbReference>
<dbReference type="OrthoDB" id="1105215at2759"/>
<evidence type="ECO:0000313" key="4">
    <source>
        <dbReference type="EMBL" id="TYK19509.1"/>
    </source>
</evidence>
<gene>
    <name evidence="4" type="ORF">E5676_scaffold1836G00010</name>
    <name evidence="3" type="ORF">E6C27_scaffold542G00010</name>
</gene>
<evidence type="ECO:0000313" key="5">
    <source>
        <dbReference type="Proteomes" id="UP000321393"/>
    </source>
</evidence>
<reference evidence="5 6" key="1">
    <citation type="submission" date="2019-08" db="EMBL/GenBank/DDBJ databases">
        <title>Draft genome sequences of two oriental melons (Cucumis melo L. var makuwa).</title>
        <authorList>
            <person name="Kwon S.-Y."/>
        </authorList>
    </citation>
    <scope>NUCLEOTIDE SEQUENCE [LARGE SCALE GENOMIC DNA]</scope>
    <source>
        <strain evidence="6">cv. Chang Bougi</strain>
        <strain evidence="5">cv. SW 3</strain>
        <tissue evidence="3">Leaf</tissue>
    </source>
</reference>
<evidence type="ECO:0000259" key="2">
    <source>
        <dbReference type="Pfam" id="PF14372"/>
    </source>
</evidence>
<dbReference type="PANTHER" id="PTHR23272:SF193">
    <property type="entry name" value="OS07G0624100 PROTEIN"/>
    <property type="match status" value="1"/>
</dbReference>
<dbReference type="Pfam" id="PF14372">
    <property type="entry name" value="hAT-like_RNase-H"/>
    <property type="match status" value="1"/>
</dbReference>
<dbReference type="GO" id="GO:0046983">
    <property type="term" value="F:protein dimerization activity"/>
    <property type="evidence" value="ECO:0007669"/>
    <property type="project" value="InterPro"/>
</dbReference>
<name>A0A5A7UYL3_CUCMM</name>
<dbReference type="EMBL" id="SSTD01006894">
    <property type="protein sequence ID" value="TYK19509.1"/>
    <property type="molecule type" value="Genomic_DNA"/>
</dbReference>
<dbReference type="PANTHER" id="PTHR23272">
    <property type="entry name" value="BED FINGER-RELATED"/>
    <property type="match status" value="1"/>
</dbReference>
<dbReference type="InterPro" id="IPR025525">
    <property type="entry name" value="hAT-like_transposase_RNase-H"/>
</dbReference>
<dbReference type="GO" id="GO:0003677">
    <property type="term" value="F:DNA binding"/>
    <property type="evidence" value="ECO:0007669"/>
    <property type="project" value="InterPro"/>
</dbReference>
<accession>A0A5A7UYL3</accession>
<feature type="domain" description="HAT C-terminal dimerisation" evidence="1">
    <location>
        <begin position="105"/>
        <end position="187"/>
    </location>
</feature>
<feature type="domain" description="hAT-like transposase RNase-H fold" evidence="2">
    <location>
        <begin position="2"/>
        <end position="49"/>
    </location>
</feature>
<evidence type="ECO:0000259" key="1">
    <source>
        <dbReference type="Pfam" id="PF05699"/>
    </source>
</evidence>
<dbReference type="Pfam" id="PF05699">
    <property type="entry name" value="Dimer_Tnp_hAT"/>
    <property type="match status" value="1"/>
</dbReference>
<organism evidence="3 5">
    <name type="scientific">Cucumis melo var. makuwa</name>
    <name type="common">Oriental melon</name>
    <dbReference type="NCBI Taxonomy" id="1194695"/>
    <lineage>
        <taxon>Eukaryota</taxon>
        <taxon>Viridiplantae</taxon>
        <taxon>Streptophyta</taxon>
        <taxon>Embryophyta</taxon>
        <taxon>Tracheophyta</taxon>
        <taxon>Spermatophyta</taxon>
        <taxon>Magnoliopsida</taxon>
        <taxon>eudicotyledons</taxon>
        <taxon>Gunneridae</taxon>
        <taxon>Pentapetalae</taxon>
        <taxon>rosids</taxon>
        <taxon>fabids</taxon>
        <taxon>Cucurbitales</taxon>
        <taxon>Cucurbitaceae</taxon>
        <taxon>Benincaseae</taxon>
        <taxon>Cucumis</taxon>
    </lineage>
</organism>
<dbReference type="Proteomes" id="UP000321947">
    <property type="component" value="Unassembled WGS sequence"/>
</dbReference>
<proteinExistence type="predicted"/>
<dbReference type="InterPro" id="IPR012337">
    <property type="entry name" value="RNaseH-like_sf"/>
</dbReference>
<dbReference type="InterPro" id="IPR008906">
    <property type="entry name" value="HATC_C_dom"/>
</dbReference>
<dbReference type="EMBL" id="SSTE01005702">
    <property type="protein sequence ID" value="KAA0060144.1"/>
    <property type="molecule type" value="Genomic_DNA"/>
</dbReference>